<dbReference type="PANTHER" id="PTHR13356">
    <property type="entry name" value="OB FOLD NUCLEIC ACID BINDING PROTEIN-RELATED"/>
    <property type="match status" value="1"/>
</dbReference>
<gene>
    <name evidence="2" type="ORF">LI82_10525</name>
</gene>
<dbReference type="FunFam" id="2.40.50.140:FF:000301">
    <property type="entry name" value="Replication protein A"/>
    <property type="match status" value="2"/>
</dbReference>
<dbReference type="GO" id="GO:0000724">
    <property type="term" value="P:double-strand break repair via homologous recombination"/>
    <property type="evidence" value="ECO:0007669"/>
    <property type="project" value="TreeGrafter"/>
</dbReference>
<dbReference type="EMBL" id="JRHO01000014">
    <property type="protein sequence ID" value="KGK98151.1"/>
    <property type="molecule type" value="Genomic_DNA"/>
</dbReference>
<dbReference type="GO" id="GO:0003677">
    <property type="term" value="F:DNA binding"/>
    <property type="evidence" value="ECO:0007669"/>
    <property type="project" value="UniProtKB-KW"/>
</dbReference>
<keyword evidence="3" id="KW-1185">Reference proteome</keyword>
<evidence type="ECO:0000313" key="2">
    <source>
        <dbReference type="EMBL" id="KGK98151.1"/>
    </source>
</evidence>
<comment type="caution">
    <text evidence="2">The sequence shown here is derived from an EMBL/GenBank/DDBJ whole genome shotgun (WGS) entry which is preliminary data.</text>
</comment>
<organism evidence="2 3">
    <name type="scientific">Methanococcoides methylutens</name>
    <dbReference type="NCBI Taxonomy" id="2226"/>
    <lineage>
        <taxon>Archaea</taxon>
        <taxon>Methanobacteriati</taxon>
        <taxon>Methanobacteriota</taxon>
        <taxon>Stenosarchaea group</taxon>
        <taxon>Methanomicrobia</taxon>
        <taxon>Methanosarcinales</taxon>
        <taxon>Methanosarcinaceae</taxon>
        <taxon>Methanococcoides</taxon>
    </lineage>
</organism>
<proteinExistence type="predicted"/>
<reference evidence="2 3" key="1">
    <citation type="submission" date="2014-09" db="EMBL/GenBank/DDBJ databases">
        <title>Draft genome sequence of an obligately methylotrophic methanogen, Methanococcoides methylutens, isolated from marine sediment.</title>
        <authorList>
            <person name="Guan Y."/>
            <person name="Ngugi D.K."/>
            <person name="Blom J."/>
            <person name="Ali S."/>
            <person name="Ferry J.G."/>
            <person name="Stingl U."/>
        </authorList>
    </citation>
    <scope>NUCLEOTIDE SEQUENCE [LARGE SCALE GENOMIC DNA]</scope>
    <source>
        <strain evidence="2 3">DSM 2657</strain>
    </source>
</reference>
<dbReference type="Gene3D" id="2.40.50.140">
    <property type="entry name" value="Nucleic acid-binding proteins"/>
    <property type="match status" value="2"/>
</dbReference>
<dbReference type="RefSeq" id="WP_048195443.1">
    <property type="nucleotide sequence ID" value="NZ_CAAGSM010000001.1"/>
</dbReference>
<dbReference type="PANTHER" id="PTHR13356:SF8">
    <property type="entry name" value="REPLICATION PROTEIN A"/>
    <property type="match status" value="1"/>
</dbReference>
<dbReference type="AlphaFoldDB" id="A0A099T1R5"/>
<dbReference type="OrthoDB" id="335252at2157"/>
<accession>A0A099T1R5</accession>
<sequence length="420" mass="46705">MDKTAENIKNRFLELGVDIPIENIAERLDKLVTKFKVPLDEARRSVIAYFLKEYNIDRNDFFTGQGSTPLVKINEVNEGGKWVNIRGKVVQLWDSTHESVSQVGLLGDDTGTTKFIKWARDDIPDVQEGKSYQFNNVVINEWNGRFEITLNKNTIIEEISEDIDVVSTALSSPTDGQPAPMVSVADITEDGKWISLKVRVSQLWDNTHESISQVGLIGDGTGTIKFIKWTSAGLPDIEEEKSYLFNNVVAQEWNDRFEVTLNKNSTIEELDEEVDIGTSSVTFSGVMVDVQSGSGLIKRCPTCNRALTKGACMEHGKVDGVYDLRIKAVLDDGNIAQEALLKRELAEQISDMTLDDAISMAADALDQGVVLDQMKLKLLGKYFAVTGSKMDRYILVDSIEPQAELSPETIDELISEAEVL</sequence>
<dbReference type="Proteomes" id="UP000029859">
    <property type="component" value="Unassembled WGS sequence"/>
</dbReference>
<dbReference type="SUPFAM" id="SSF50249">
    <property type="entry name" value="Nucleic acid-binding proteins"/>
    <property type="match status" value="3"/>
</dbReference>
<dbReference type="InterPro" id="IPR051231">
    <property type="entry name" value="SOSS-B"/>
</dbReference>
<dbReference type="NCBIfam" id="NF005553">
    <property type="entry name" value="PRK07217.1"/>
    <property type="match status" value="1"/>
</dbReference>
<protein>
    <submittedName>
        <fullName evidence="2">Replication protein A</fullName>
    </submittedName>
</protein>
<dbReference type="CDD" id="cd04491">
    <property type="entry name" value="SoSSB_OBF"/>
    <property type="match status" value="2"/>
</dbReference>
<dbReference type="InterPro" id="IPR012340">
    <property type="entry name" value="NA-bd_OB-fold"/>
</dbReference>
<dbReference type="GO" id="GO:0010212">
    <property type="term" value="P:response to ionizing radiation"/>
    <property type="evidence" value="ECO:0007669"/>
    <property type="project" value="TreeGrafter"/>
</dbReference>
<evidence type="ECO:0000256" key="1">
    <source>
        <dbReference type="ARBA" id="ARBA00023125"/>
    </source>
</evidence>
<name>A0A099T1R5_METMT</name>
<keyword evidence="1" id="KW-0238">DNA-binding</keyword>
<evidence type="ECO:0000313" key="3">
    <source>
        <dbReference type="Proteomes" id="UP000029859"/>
    </source>
</evidence>